<dbReference type="EMBL" id="KJ957822">
    <property type="protein sequence ID" value="AIH15200.1"/>
    <property type="molecule type" value="Genomic_DNA"/>
</dbReference>
<feature type="transmembrane region" description="Helical" evidence="1">
    <location>
        <begin position="6"/>
        <end position="29"/>
    </location>
</feature>
<dbReference type="AlphaFoldDB" id="A0A075X8J3"/>
<proteinExistence type="predicted"/>
<dbReference type="RefSeq" id="YP_009051467.1">
    <property type="nucleotide sequence ID" value="NC_024675.1"/>
</dbReference>
<accession>A0A075X8J3</accession>
<organism evidence="2">
    <name type="scientific">Psoroptes ovis</name>
    <name type="common">Sheep scab mite</name>
    <dbReference type="NCBI Taxonomy" id="83912"/>
    <lineage>
        <taxon>Eukaryota</taxon>
        <taxon>Metazoa</taxon>
        <taxon>Ecdysozoa</taxon>
        <taxon>Arthropoda</taxon>
        <taxon>Chelicerata</taxon>
        <taxon>Arachnida</taxon>
        <taxon>Acari</taxon>
        <taxon>Acariformes</taxon>
        <taxon>Sarcoptiformes</taxon>
        <taxon>Astigmata</taxon>
        <taxon>Psoroptidia</taxon>
        <taxon>Sarcoptoidea</taxon>
        <taxon>Psoroptidae</taxon>
        <taxon>Psoroptes</taxon>
    </lineage>
</organism>
<evidence type="ECO:0000313" key="2">
    <source>
        <dbReference type="EMBL" id="AIH15200.1"/>
    </source>
</evidence>
<keyword evidence="1" id="KW-0812">Transmembrane</keyword>
<keyword evidence="1" id="KW-0472">Membrane</keyword>
<gene>
    <name evidence="2" type="primary">atp8</name>
</gene>
<name>A0A075X8J3_PSOOV</name>
<keyword evidence="1" id="KW-1133">Transmembrane helix</keyword>
<protein>
    <submittedName>
        <fullName evidence="2">ATP synthase F0 subunit 8</fullName>
    </submittedName>
</protein>
<reference evidence="2" key="1">
    <citation type="journal article" date="2014" name="Parasit. Vectors">
        <title>The complete mitochondrial genome of the scab mite Psoroptes cuniculi (Arthropoda: Arachnida) provides insights into Acari phylogeny.</title>
        <authorList>
            <person name="Gu X.B."/>
            <person name="Liu G.H."/>
            <person name="Song H.Q."/>
            <person name="Liu T.Y."/>
            <person name="Yang G.Y."/>
            <person name="Zhu X.Q."/>
        </authorList>
    </citation>
    <scope>NUCLEOTIDE SEQUENCE</scope>
</reference>
<dbReference type="GeneID" id="20006156"/>
<geneLocation type="mitochondrion" evidence="2"/>
<evidence type="ECO:0000256" key="1">
    <source>
        <dbReference type="SAM" id="Phobius"/>
    </source>
</evidence>
<sequence length="48" mass="5567">MMPLPWLMVFFMLFLSVFSFSLLISFNFLSVSNSISKSVKTNCSKLPW</sequence>
<keyword evidence="2" id="KW-0496">Mitochondrion</keyword>
<reference evidence="2" key="2">
    <citation type="submission" date="2014-06" db="EMBL/GenBank/DDBJ databases">
        <authorList>
            <person name="Gu X.-B."/>
            <person name="Liu G.-H."/>
            <person name="Zhu X.-Q."/>
        </authorList>
    </citation>
    <scope>NUCLEOTIDE SEQUENCE</scope>
</reference>